<feature type="transmembrane region" description="Helical" evidence="1">
    <location>
        <begin position="122"/>
        <end position="144"/>
    </location>
</feature>
<feature type="transmembrane region" description="Helical" evidence="1">
    <location>
        <begin position="212"/>
        <end position="233"/>
    </location>
</feature>
<dbReference type="OrthoDB" id="4453618at2"/>
<protein>
    <recommendedName>
        <fullName evidence="2">CAAX prenyl protease 2/Lysostaphin resistance protein A-like domain-containing protein</fullName>
    </recommendedName>
</protein>
<keyword evidence="1" id="KW-0472">Membrane</keyword>
<feature type="transmembrane region" description="Helical" evidence="1">
    <location>
        <begin position="83"/>
        <end position="101"/>
    </location>
</feature>
<keyword evidence="1" id="KW-0812">Transmembrane</keyword>
<dbReference type="Pfam" id="PF02517">
    <property type="entry name" value="Rce1-like"/>
    <property type="match status" value="1"/>
</dbReference>
<dbReference type="EMBL" id="PTIX01000039">
    <property type="protein sequence ID" value="PPK61739.1"/>
    <property type="molecule type" value="Genomic_DNA"/>
</dbReference>
<sequence length="268" mass="28917">MANLRAWLAPERPGDDLITDPEQRRLVRIELLIVFAVTLGLSGLSSLLSLVDALLQPVALDQQSVAINVPQADIGLIDLLKQLLGVVRLTAWGALGLYLLYRAGTRLPAIGLDGTRKGRDSAGGVGLAALIGLPGLAFYLVAHAMGLNLAVAPSTLDDSWWRPVALTLLAAGNAWAEEVLVVGYLITRLRHLGLKENGSLVFAAVLRGSYHLYQGFGGFLGNVVMGLVFGRVWQRTNRLWPLVIAHTLLDFIAFVGYSLLRGKVSWLP</sequence>
<name>A0A2S6GBT7_9PSEU</name>
<evidence type="ECO:0000313" key="4">
    <source>
        <dbReference type="Proteomes" id="UP000239203"/>
    </source>
</evidence>
<dbReference type="GO" id="GO:0080120">
    <property type="term" value="P:CAAX-box protein maturation"/>
    <property type="evidence" value="ECO:0007669"/>
    <property type="project" value="UniProtKB-ARBA"/>
</dbReference>
<dbReference type="InterPro" id="IPR003675">
    <property type="entry name" value="Rce1/LyrA-like_dom"/>
</dbReference>
<gene>
    <name evidence="3" type="ORF">CLV40_13936</name>
</gene>
<dbReference type="Proteomes" id="UP000239203">
    <property type="component" value="Unassembled WGS sequence"/>
</dbReference>
<evidence type="ECO:0000256" key="1">
    <source>
        <dbReference type="SAM" id="Phobius"/>
    </source>
</evidence>
<feature type="transmembrane region" description="Helical" evidence="1">
    <location>
        <begin position="239"/>
        <end position="260"/>
    </location>
</feature>
<dbReference type="RefSeq" id="WP_104483406.1">
    <property type="nucleotide sequence ID" value="NZ_CP154825.1"/>
</dbReference>
<keyword evidence="1" id="KW-1133">Transmembrane helix</keyword>
<comment type="caution">
    <text evidence="3">The sequence shown here is derived from an EMBL/GenBank/DDBJ whole genome shotgun (WGS) entry which is preliminary data.</text>
</comment>
<feature type="transmembrane region" description="Helical" evidence="1">
    <location>
        <begin position="31"/>
        <end position="51"/>
    </location>
</feature>
<keyword evidence="4" id="KW-1185">Reference proteome</keyword>
<dbReference type="GO" id="GO:0004175">
    <property type="term" value="F:endopeptidase activity"/>
    <property type="evidence" value="ECO:0007669"/>
    <property type="project" value="UniProtKB-ARBA"/>
</dbReference>
<evidence type="ECO:0000259" key="2">
    <source>
        <dbReference type="Pfam" id="PF02517"/>
    </source>
</evidence>
<reference evidence="3 4" key="1">
    <citation type="submission" date="2018-02" db="EMBL/GenBank/DDBJ databases">
        <title>Genomic Encyclopedia of Archaeal and Bacterial Type Strains, Phase II (KMG-II): from individual species to whole genera.</title>
        <authorList>
            <person name="Goeker M."/>
        </authorList>
    </citation>
    <scope>NUCLEOTIDE SEQUENCE [LARGE SCALE GENOMIC DNA]</scope>
    <source>
        <strain evidence="3 4">YU 961-1</strain>
    </source>
</reference>
<evidence type="ECO:0000313" key="3">
    <source>
        <dbReference type="EMBL" id="PPK61739.1"/>
    </source>
</evidence>
<feature type="domain" description="CAAX prenyl protease 2/Lysostaphin resistance protein A-like" evidence="2">
    <location>
        <begin position="160"/>
        <end position="252"/>
    </location>
</feature>
<organism evidence="3 4">
    <name type="scientific">Actinokineospora auranticolor</name>
    <dbReference type="NCBI Taxonomy" id="155976"/>
    <lineage>
        <taxon>Bacteria</taxon>
        <taxon>Bacillati</taxon>
        <taxon>Actinomycetota</taxon>
        <taxon>Actinomycetes</taxon>
        <taxon>Pseudonocardiales</taxon>
        <taxon>Pseudonocardiaceae</taxon>
        <taxon>Actinokineospora</taxon>
    </lineage>
</organism>
<dbReference type="AlphaFoldDB" id="A0A2S6GBT7"/>
<accession>A0A2S6GBT7</accession>
<proteinExistence type="predicted"/>